<dbReference type="InterPro" id="IPR013078">
    <property type="entry name" value="His_Pase_superF_clade-1"/>
</dbReference>
<reference evidence="5 6" key="1">
    <citation type="journal article" date="2015" name="Genome Announc.">
        <title>Expanding the biotechnology potential of lactobacilli through comparative genomics of 213 strains and associated genera.</title>
        <authorList>
            <person name="Sun Z."/>
            <person name="Harris H.M."/>
            <person name="McCann A."/>
            <person name="Guo C."/>
            <person name="Argimon S."/>
            <person name="Zhang W."/>
            <person name="Yang X."/>
            <person name="Jeffery I.B."/>
            <person name="Cooney J.C."/>
            <person name="Kagawa T.F."/>
            <person name="Liu W."/>
            <person name="Song Y."/>
            <person name="Salvetti E."/>
            <person name="Wrobel A."/>
            <person name="Rasinkangas P."/>
            <person name="Parkhill J."/>
            <person name="Rea M.C."/>
            <person name="O'Sullivan O."/>
            <person name="Ritari J."/>
            <person name="Douillard F.P."/>
            <person name="Paul Ross R."/>
            <person name="Yang R."/>
            <person name="Briner A.E."/>
            <person name="Felis G.E."/>
            <person name="de Vos W.M."/>
            <person name="Barrangou R."/>
            <person name="Klaenhammer T.R."/>
            <person name="Caufield P.W."/>
            <person name="Cui Y."/>
            <person name="Zhang H."/>
            <person name="O'Toole P.W."/>
        </authorList>
    </citation>
    <scope>NUCLEOTIDE SEQUENCE [LARGE SCALE GENOMIC DNA]</scope>
    <source>
        <strain evidence="5 6">DSM 14500</strain>
    </source>
</reference>
<feature type="binding site" evidence="4">
    <location>
        <position position="59"/>
    </location>
    <ligand>
        <name>substrate</name>
    </ligand>
</feature>
<dbReference type="Proteomes" id="UP000050872">
    <property type="component" value="Unassembled WGS sequence"/>
</dbReference>
<dbReference type="InterPro" id="IPR050275">
    <property type="entry name" value="PGM_Phosphatase"/>
</dbReference>
<keyword evidence="6" id="KW-1185">Reference proteome</keyword>
<dbReference type="InterPro" id="IPR029033">
    <property type="entry name" value="His_PPase_superfam"/>
</dbReference>
<dbReference type="SUPFAM" id="SSF53254">
    <property type="entry name" value="Phosphoglycerate mutase-like"/>
    <property type="match status" value="1"/>
</dbReference>
<accession>A0A0R1QJ68</accession>
<dbReference type="PANTHER" id="PTHR48100">
    <property type="entry name" value="BROAD-SPECIFICITY PHOSPHATASE YOR283W-RELATED"/>
    <property type="match status" value="1"/>
</dbReference>
<sequence length="202" mass="23322">MVELYIVRHGETDTNFEGRINGMSTDKPLNAKGIEQVKELKKNLDINQFDEVYSSPLKRAMETAQILNDGVHEIKQDKRLYEADYGSWDGLTEKEMRAKHPDAFDENNYLLPNYTQYAKDGEEYDHVYQRVEEFMNDMAKKGDEKIMVVCHGFISRSFLKVVTGAQNISNIIQPKNAGVSKYTISKSGNRYLNYYGRIKDVD</sequence>
<feature type="active site" description="Proton donor/acceptor" evidence="3">
    <location>
        <position position="82"/>
    </location>
</feature>
<evidence type="ECO:0000256" key="3">
    <source>
        <dbReference type="PIRSR" id="PIRSR613078-1"/>
    </source>
</evidence>
<dbReference type="RefSeq" id="WP_057887566.1">
    <property type="nucleotide sequence ID" value="NZ_AZEZ01000027.1"/>
</dbReference>
<protein>
    <submittedName>
        <fullName evidence="5">Phosphoglycerate mutase</fullName>
    </submittedName>
</protein>
<dbReference type="STRING" id="1423770.FD29_GL001565"/>
<feature type="active site" description="Tele-phosphohistidine intermediate" evidence="3">
    <location>
        <position position="9"/>
    </location>
</feature>
<dbReference type="AlphaFoldDB" id="A0A0R1QJ68"/>
<dbReference type="SMART" id="SM00855">
    <property type="entry name" value="PGAM"/>
    <property type="match status" value="1"/>
</dbReference>
<feature type="binding site" evidence="4">
    <location>
        <begin position="82"/>
        <end position="85"/>
    </location>
    <ligand>
        <name>substrate</name>
    </ligand>
</feature>
<comment type="caution">
    <text evidence="5">The sequence shown here is derived from an EMBL/GenBank/DDBJ whole genome shotgun (WGS) entry which is preliminary data.</text>
</comment>
<keyword evidence="2" id="KW-0413">Isomerase</keyword>
<dbReference type="EMBL" id="AZEZ01000027">
    <property type="protein sequence ID" value="KRL44870.1"/>
    <property type="molecule type" value="Genomic_DNA"/>
</dbReference>
<dbReference type="Gene3D" id="3.40.50.1240">
    <property type="entry name" value="Phosphoglycerate mutase-like"/>
    <property type="match status" value="1"/>
</dbReference>
<feature type="binding site" evidence="4">
    <location>
        <begin position="8"/>
        <end position="15"/>
    </location>
    <ligand>
        <name>substrate</name>
    </ligand>
</feature>
<proteinExistence type="predicted"/>
<dbReference type="Pfam" id="PF00300">
    <property type="entry name" value="His_Phos_1"/>
    <property type="match status" value="1"/>
</dbReference>
<dbReference type="CDD" id="cd07067">
    <property type="entry name" value="HP_PGM_like"/>
    <property type="match status" value="1"/>
</dbReference>
<keyword evidence="1" id="KW-0324">Glycolysis</keyword>
<gene>
    <name evidence="5" type="ORF">FD29_GL001565</name>
</gene>
<dbReference type="GO" id="GO:0005737">
    <property type="term" value="C:cytoplasm"/>
    <property type="evidence" value="ECO:0007669"/>
    <property type="project" value="TreeGrafter"/>
</dbReference>
<evidence type="ECO:0000256" key="2">
    <source>
        <dbReference type="ARBA" id="ARBA00023235"/>
    </source>
</evidence>
<evidence type="ECO:0000256" key="4">
    <source>
        <dbReference type="PIRSR" id="PIRSR613078-2"/>
    </source>
</evidence>
<dbReference type="PANTHER" id="PTHR48100:SF1">
    <property type="entry name" value="HISTIDINE PHOSPHATASE FAMILY PROTEIN-RELATED"/>
    <property type="match status" value="1"/>
</dbReference>
<dbReference type="PROSITE" id="PS00175">
    <property type="entry name" value="PG_MUTASE"/>
    <property type="match status" value="1"/>
</dbReference>
<evidence type="ECO:0000313" key="5">
    <source>
        <dbReference type="EMBL" id="KRL44870.1"/>
    </source>
</evidence>
<evidence type="ECO:0000256" key="1">
    <source>
        <dbReference type="ARBA" id="ARBA00023152"/>
    </source>
</evidence>
<dbReference type="PATRIC" id="fig|1423770.3.peg.1603"/>
<dbReference type="InterPro" id="IPR001345">
    <property type="entry name" value="PG/BPGM_mutase_AS"/>
</dbReference>
<name>A0A0R1QJ68_9LACO</name>
<dbReference type="OrthoDB" id="9782128at2"/>
<dbReference type="GO" id="GO:0016791">
    <property type="term" value="F:phosphatase activity"/>
    <property type="evidence" value="ECO:0007669"/>
    <property type="project" value="TreeGrafter"/>
</dbReference>
<organism evidence="5 6">
    <name type="scientific">Companilactobacillus mindensis DSM 14500</name>
    <dbReference type="NCBI Taxonomy" id="1423770"/>
    <lineage>
        <taxon>Bacteria</taxon>
        <taxon>Bacillati</taxon>
        <taxon>Bacillota</taxon>
        <taxon>Bacilli</taxon>
        <taxon>Lactobacillales</taxon>
        <taxon>Lactobacillaceae</taxon>
        <taxon>Companilactobacillus</taxon>
    </lineage>
</organism>
<evidence type="ECO:0000313" key="6">
    <source>
        <dbReference type="Proteomes" id="UP000050872"/>
    </source>
</evidence>